<protein>
    <submittedName>
        <fullName evidence="1">Uncharacterized protein</fullName>
    </submittedName>
</protein>
<comment type="caution">
    <text evidence="1">The sequence shown here is derived from an EMBL/GenBank/DDBJ whole genome shotgun (WGS) entry which is preliminary data.</text>
</comment>
<sequence length="164" mass="17815">MSALTSSHDFPAAKVVPAILNNPTAKRIFFIGHTPSSGAFKRNRPLVISGPSQSPRVRVHERRAHFDGHLKVSHFPVLDVPAGLQHFEPLHELDALGGLGNRILDRIIGAGGRRADQFEHLVGVVISHGSFPQMVFDWSVAANVLLTSGVACLPLRRPIELKSS</sequence>
<proteinExistence type="predicted"/>
<name>A0A699QH44_TANCI</name>
<gene>
    <name evidence="1" type="ORF">Tci_840371</name>
</gene>
<dbReference type="AlphaFoldDB" id="A0A699QH44"/>
<reference evidence="1" key="1">
    <citation type="journal article" date="2019" name="Sci. Rep.">
        <title>Draft genome of Tanacetum cinerariifolium, the natural source of mosquito coil.</title>
        <authorList>
            <person name="Yamashiro T."/>
            <person name="Shiraishi A."/>
            <person name="Satake H."/>
            <person name="Nakayama K."/>
        </authorList>
    </citation>
    <scope>NUCLEOTIDE SEQUENCE</scope>
</reference>
<accession>A0A699QH44</accession>
<organism evidence="1">
    <name type="scientific">Tanacetum cinerariifolium</name>
    <name type="common">Dalmatian daisy</name>
    <name type="synonym">Chrysanthemum cinerariifolium</name>
    <dbReference type="NCBI Taxonomy" id="118510"/>
    <lineage>
        <taxon>Eukaryota</taxon>
        <taxon>Viridiplantae</taxon>
        <taxon>Streptophyta</taxon>
        <taxon>Embryophyta</taxon>
        <taxon>Tracheophyta</taxon>
        <taxon>Spermatophyta</taxon>
        <taxon>Magnoliopsida</taxon>
        <taxon>eudicotyledons</taxon>
        <taxon>Gunneridae</taxon>
        <taxon>Pentapetalae</taxon>
        <taxon>asterids</taxon>
        <taxon>campanulids</taxon>
        <taxon>Asterales</taxon>
        <taxon>Asteraceae</taxon>
        <taxon>Asteroideae</taxon>
        <taxon>Anthemideae</taxon>
        <taxon>Anthemidinae</taxon>
        <taxon>Tanacetum</taxon>
    </lineage>
</organism>
<evidence type="ECO:0000313" key="1">
    <source>
        <dbReference type="EMBL" id="GFC68401.1"/>
    </source>
</evidence>
<dbReference type="EMBL" id="BKCJ011019980">
    <property type="protein sequence ID" value="GFC68401.1"/>
    <property type="molecule type" value="Genomic_DNA"/>
</dbReference>